<protein>
    <submittedName>
        <fullName evidence="2">Uncharacterized protein</fullName>
    </submittedName>
</protein>
<proteinExistence type="predicted"/>
<evidence type="ECO:0000313" key="3">
    <source>
        <dbReference type="Proteomes" id="UP000827724"/>
    </source>
</evidence>
<comment type="caution">
    <text evidence="2">The sequence shown here is derived from an EMBL/GenBank/DDBJ whole genome shotgun (WGS) entry which is preliminary data.</text>
</comment>
<feature type="region of interest" description="Disordered" evidence="1">
    <location>
        <begin position="70"/>
        <end position="128"/>
    </location>
</feature>
<reference evidence="2" key="1">
    <citation type="submission" date="2021-08" db="EMBL/GenBank/DDBJ databases">
        <title>Chromosome-Level Trichoderma cornu-damae using Hi-C Data.</title>
        <authorList>
            <person name="Kim C.S."/>
        </authorList>
    </citation>
    <scope>NUCLEOTIDE SEQUENCE</scope>
    <source>
        <strain evidence="2">KA19-0412C</strain>
    </source>
</reference>
<accession>A0A9P8QGF9</accession>
<gene>
    <name evidence="2" type="ORF">Trco_004813</name>
</gene>
<organism evidence="2 3">
    <name type="scientific">Trichoderma cornu-damae</name>
    <dbReference type="NCBI Taxonomy" id="654480"/>
    <lineage>
        <taxon>Eukaryota</taxon>
        <taxon>Fungi</taxon>
        <taxon>Dikarya</taxon>
        <taxon>Ascomycota</taxon>
        <taxon>Pezizomycotina</taxon>
        <taxon>Sordariomycetes</taxon>
        <taxon>Hypocreomycetidae</taxon>
        <taxon>Hypocreales</taxon>
        <taxon>Hypocreaceae</taxon>
        <taxon>Trichoderma</taxon>
    </lineage>
</organism>
<evidence type="ECO:0000256" key="1">
    <source>
        <dbReference type="SAM" id="MobiDB-lite"/>
    </source>
</evidence>
<dbReference type="Proteomes" id="UP000827724">
    <property type="component" value="Unassembled WGS sequence"/>
</dbReference>
<dbReference type="AlphaFoldDB" id="A0A9P8QGF9"/>
<sequence length="232" mass="24919">MLRRGSPGEISVVIIPAPFAPPQEADAGQVLAQALAVDLAAEDVQRHILHQNNVLPPQLADLAGRGLVAGQPKGHGKARPGLIADQDLDQRQGCAPARRDGPRLGHGDDGDDQVERHRLGAQGEDASRRRNVFQVREMRWHRRRERAGGVLPGDVVCGSRRERGRGVRGRLHAEAADLAGRHQVVSGQRLLAELRKQRSPIVGAATTRRSGFVPGESVGRGEEIAMGLKGAV</sequence>
<evidence type="ECO:0000313" key="2">
    <source>
        <dbReference type="EMBL" id="KAH6605660.1"/>
    </source>
</evidence>
<feature type="compositionally biased region" description="Basic and acidic residues" evidence="1">
    <location>
        <begin position="97"/>
        <end position="118"/>
    </location>
</feature>
<dbReference type="EMBL" id="JAIWOZ010000004">
    <property type="protein sequence ID" value="KAH6605660.1"/>
    <property type="molecule type" value="Genomic_DNA"/>
</dbReference>
<keyword evidence="3" id="KW-1185">Reference proteome</keyword>
<name>A0A9P8QGF9_9HYPO</name>